<dbReference type="PANTHER" id="PTHR47429">
    <property type="entry name" value="PROTEIN TWIN LOV 1"/>
    <property type="match status" value="1"/>
</dbReference>
<dbReference type="PANTHER" id="PTHR47429:SF7">
    <property type="entry name" value="GATA-FACTOR"/>
    <property type="match status" value="1"/>
</dbReference>
<dbReference type="InterPro" id="IPR035965">
    <property type="entry name" value="PAS-like_dom_sf"/>
</dbReference>
<dbReference type="CDD" id="cd00130">
    <property type="entry name" value="PAS"/>
    <property type="match status" value="3"/>
</dbReference>
<evidence type="ECO:0000259" key="5">
    <source>
        <dbReference type="PROSITE" id="PS50112"/>
    </source>
</evidence>
<keyword evidence="3" id="KW-0157">Chromophore</keyword>
<accession>A0A1S6LKC9</accession>
<dbReference type="SMART" id="SM00091">
    <property type="entry name" value="PAS"/>
    <property type="match status" value="3"/>
</dbReference>
<feature type="region of interest" description="Disordered" evidence="4">
    <location>
        <begin position="794"/>
        <end position="826"/>
    </location>
</feature>
<feature type="compositionally biased region" description="Low complexity" evidence="4">
    <location>
        <begin position="812"/>
        <end position="822"/>
    </location>
</feature>
<feature type="domain" description="PAS" evidence="5">
    <location>
        <begin position="607"/>
        <end position="660"/>
    </location>
</feature>
<feature type="compositionally biased region" description="Polar residues" evidence="4">
    <location>
        <begin position="794"/>
        <end position="806"/>
    </location>
</feature>
<keyword evidence="2" id="KW-0288">FMN</keyword>
<dbReference type="AlphaFoldDB" id="A0A1S6LKC9"/>
<evidence type="ECO:0000256" key="1">
    <source>
        <dbReference type="ARBA" id="ARBA00022630"/>
    </source>
</evidence>
<dbReference type="SUPFAM" id="SSF55785">
    <property type="entry name" value="PYP-like sensor domain (PAS domain)"/>
    <property type="match status" value="3"/>
</dbReference>
<organism evidence="6">
    <name type="scientific">Sparassis latifolia</name>
    <dbReference type="NCBI Taxonomy" id="1202976"/>
    <lineage>
        <taxon>Eukaryota</taxon>
        <taxon>Fungi</taxon>
        <taxon>Dikarya</taxon>
        <taxon>Basidiomycota</taxon>
        <taxon>Agaricomycotina</taxon>
        <taxon>Agaricomycetes</taxon>
        <taxon>Polyporales</taxon>
        <taxon>Sparassidaceae</taxon>
        <taxon>Sparassis</taxon>
    </lineage>
</organism>
<feature type="domain" description="PAS" evidence="5">
    <location>
        <begin position="447"/>
        <end position="506"/>
    </location>
</feature>
<proteinExistence type="predicted"/>
<gene>
    <name evidence="6" type="primary">wc-1</name>
</gene>
<reference evidence="6" key="1">
    <citation type="journal article" date="2017" name="Curr. Microbiol.">
        <title>Sequence Analysis and Expression of a Blue-light Photoreceptor Gene, Slwc-1 from the Cauliflower Mushroom Sparassis latifolia.</title>
        <authorList>
            <person name="Yang C."/>
            <person name="Ma L."/>
            <person name="Ying Z."/>
            <person name="Jiang X."/>
            <person name="Lin Y."/>
        </authorList>
    </citation>
    <scope>NUCLEOTIDE SEQUENCE</scope>
    <source>
        <strain evidence="6">SP-C</strain>
    </source>
</reference>
<dbReference type="InterPro" id="IPR013655">
    <property type="entry name" value="PAS_fold_3"/>
</dbReference>
<evidence type="ECO:0000256" key="2">
    <source>
        <dbReference type="ARBA" id="ARBA00022643"/>
    </source>
</evidence>
<dbReference type="InterPro" id="IPR000014">
    <property type="entry name" value="PAS"/>
</dbReference>
<feature type="region of interest" description="Disordered" evidence="4">
    <location>
        <begin position="1"/>
        <end position="26"/>
    </location>
</feature>
<dbReference type="NCBIfam" id="TIGR00229">
    <property type="entry name" value="sensory_box"/>
    <property type="match status" value="1"/>
</dbReference>
<dbReference type="PROSITE" id="PS50112">
    <property type="entry name" value="PAS"/>
    <property type="match status" value="3"/>
</dbReference>
<evidence type="ECO:0000256" key="4">
    <source>
        <dbReference type="SAM" id="MobiDB-lite"/>
    </source>
</evidence>
<keyword evidence="1" id="KW-0285">Flavoprotein</keyword>
<evidence type="ECO:0000256" key="3">
    <source>
        <dbReference type="ARBA" id="ARBA00022991"/>
    </source>
</evidence>
<dbReference type="EMBL" id="KX712281">
    <property type="protein sequence ID" value="AQT38088.1"/>
    <property type="molecule type" value="Genomic_DNA"/>
</dbReference>
<evidence type="ECO:0000313" key="6">
    <source>
        <dbReference type="EMBL" id="AQT38088.1"/>
    </source>
</evidence>
<dbReference type="Gene3D" id="3.30.450.20">
    <property type="entry name" value="PAS domain"/>
    <property type="match status" value="3"/>
</dbReference>
<dbReference type="Pfam" id="PF08447">
    <property type="entry name" value="PAS_3"/>
    <property type="match status" value="1"/>
</dbReference>
<name>A0A1S6LKC9_9APHY</name>
<dbReference type="Pfam" id="PF13426">
    <property type="entry name" value="PAS_9"/>
    <property type="match status" value="2"/>
</dbReference>
<feature type="domain" description="PAS" evidence="5">
    <location>
        <begin position="241"/>
        <end position="266"/>
    </location>
</feature>
<protein>
    <submittedName>
        <fullName evidence="6">WC-1</fullName>
    </submittedName>
</protein>
<feature type="region of interest" description="Disordered" evidence="4">
    <location>
        <begin position="119"/>
        <end position="139"/>
    </location>
</feature>
<dbReference type="GO" id="GO:0005634">
    <property type="term" value="C:nucleus"/>
    <property type="evidence" value="ECO:0007669"/>
    <property type="project" value="TreeGrafter"/>
</dbReference>
<sequence>MPFERYLQAPSSSSQHRRSYDNYPVAHPDPSFGIDASTFSSNVQFQVPRMMNPAPTLAPGGGAEVLPPGLLPSSGPISSWFPAAGYRSPDDFSPSCSASPVYRNHPSLTAPAYSLPPGPHSYRHPDFADSPVNSPPLSIPSSSSAPYAFPLQQPPPADILISPDSHIHLDAQLLLRAHLSIPSSSLPLSIPSAMGLPVYSASGFDFLSILSRVANRPHPKVLLGPVDLTCSFVVVDVRRYDSPIVYASPTFFKLTGYDEHEVLGRNCRFLQSPDGRLQRGEQRLHTAPEAVGLLKRCLVADKECQTSITNYKKGGAAFINLVTVIPIPGGVNNTPAEADDVAYHVGFQIDLTEQPNAILEKLRDGSYVVDYSRKPHALPLLGNPSGSRNWRSNSISMSGVSTELRTLLADPAFLQSISVTTSTTASCPPSGEKLDVYDGNKPLHMFLLECAPDFIHVVSLKGAFLYVAPAVRSVLGYAPDDLVGRAVSDFCHPADVVPLMRELKESSITPGPGSSHLIAASSDAGPRNVDLLFRMRAQSGHFVWVECRGRLHVEPGKGRKAIILSGRLRSMPRLDWDPVDRAGGLAASARSPGDDSRKEREREFWALLSTNGTCLFVGAAVHDVLGWGAGEVIGRALGDFIGGATTADVRRALDDELARALSPALPRPEVRQRGVSCEMMRKDGVQVVVHITLFRSQDNSDVLAPDDAWQGAVAVPHAPPCPVVCQVKLFDAPSDGPPAAAAGGILHPLTDSVFDELHIARGSSWQYELQQLKFANQRIKEEVAALEASLCSKTRQRPFSQSTSRANPAHEQQQQQSQQQQQREQYAHHPELLPDNTNNWSTPYVQYPVNLAPLQPSQTLKRSWHAIDGAPT</sequence>